<dbReference type="AlphaFoldDB" id="A0A917Q4N1"/>
<gene>
    <name evidence="4" type="ORF">GCM10011322_05360</name>
</gene>
<dbReference type="PANTHER" id="PTHR43575:SF1">
    <property type="entry name" value="PROTEIN ABCI7, CHLOROPLASTIC"/>
    <property type="match status" value="1"/>
</dbReference>
<evidence type="ECO:0000256" key="1">
    <source>
        <dbReference type="ARBA" id="ARBA00043967"/>
    </source>
</evidence>
<accession>A0A917Q4N1</accession>
<dbReference type="InterPro" id="IPR045595">
    <property type="entry name" value="SufBD_N"/>
</dbReference>
<keyword evidence="5" id="KW-1185">Reference proteome</keyword>
<dbReference type="RefSeq" id="WP_188909296.1">
    <property type="nucleotide sequence ID" value="NZ_BMMF01000002.1"/>
</dbReference>
<protein>
    <submittedName>
        <fullName evidence="4">Fe-S cluster assembly protein SufD</fullName>
    </submittedName>
</protein>
<organism evidence="4 5">
    <name type="scientific">Salinarimonas ramus</name>
    <dbReference type="NCBI Taxonomy" id="690164"/>
    <lineage>
        <taxon>Bacteria</taxon>
        <taxon>Pseudomonadati</taxon>
        <taxon>Pseudomonadota</taxon>
        <taxon>Alphaproteobacteria</taxon>
        <taxon>Hyphomicrobiales</taxon>
        <taxon>Salinarimonadaceae</taxon>
        <taxon>Salinarimonas</taxon>
    </lineage>
</organism>
<dbReference type="Pfam" id="PF01458">
    <property type="entry name" value="SUFBD_core"/>
    <property type="match status" value="1"/>
</dbReference>
<evidence type="ECO:0000313" key="5">
    <source>
        <dbReference type="Proteomes" id="UP000600449"/>
    </source>
</evidence>
<dbReference type="Pfam" id="PF19295">
    <property type="entry name" value="SufBD_N"/>
    <property type="match status" value="1"/>
</dbReference>
<dbReference type="InterPro" id="IPR037284">
    <property type="entry name" value="SUF_FeS_clus_asmbl_SufBD_sf"/>
</dbReference>
<comment type="similarity">
    <text evidence="1">Belongs to the iron-sulfur cluster assembly SufBD family.</text>
</comment>
<evidence type="ECO:0000313" key="4">
    <source>
        <dbReference type="EMBL" id="GGK21628.1"/>
    </source>
</evidence>
<evidence type="ECO:0000259" key="3">
    <source>
        <dbReference type="Pfam" id="PF19295"/>
    </source>
</evidence>
<reference evidence="4 5" key="1">
    <citation type="journal article" date="2014" name="Int. J. Syst. Evol. Microbiol.">
        <title>Complete genome sequence of Corynebacterium casei LMG S-19264T (=DSM 44701T), isolated from a smear-ripened cheese.</title>
        <authorList>
            <consortium name="US DOE Joint Genome Institute (JGI-PGF)"/>
            <person name="Walter F."/>
            <person name="Albersmeier A."/>
            <person name="Kalinowski J."/>
            <person name="Ruckert C."/>
        </authorList>
    </citation>
    <scope>NUCLEOTIDE SEQUENCE [LARGE SCALE GENOMIC DNA]</scope>
    <source>
        <strain evidence="4 5">CGMCC 1.9161</strain>
    </source>
</reference>
<evidence type="ECO:0000259" key="2">
    <source>
        <dbReference type="Pfam" id="PF01458"/>
    </source>
</evidence>
<feature type="domain" description="SUF system FeS cluster assembly SufBD core" evidence="2">
    <location>
        <begin position="173"/>
        <end position="404"/>
    </location>
</feature>
<sequence>MAEIAMMKTQAETALADLFARSKSLLPGDARSREDAFHRFAVKGLPHRRVEEWKYTDLRALMREVAPLAAKPDAAAIEAALAVESVFAAAEPATIAFVNGHLAKADAMPDGVAAVSLAQALAEGHPLLSKLGAVSDAEGNAAYALNAAFMTDGVVLHVTKRVEGRVALRFVTTGASAVSTATRVLVVVEEDAAISLLETHESANGLAHQPNDVVEFVVGDRAEVAHVRLNAESDAALALSTVTAHLGAQAAFGSRNIVAGSGLSRHQVWMTFAGADTKGAVRGATMLGGSQHADTTLVVNHLATGCESRELFKTAIDGRATGVFQGRINVAPQAQKTDGKMMSAAVLLSEEGTMMNKPELEIFADDVQCAHGATCGELDDDLLFYLMARGLPRPEAEALLIESFLGEAVEEDLDDAIVGEALMGIVEAWLKKRG</sequence>
<dbReference type="PANTHER" id="PTHR43575">
    <property type="entry name" value="PROTEIN ABCI7, CHLOROPLASTIC"/>
    <property type="match status" value="1"/>
</dbReference>
<dbReference type="Proteomes" id="UP000600449">
    <property type="component" value="Unassembled WGS sequence"/>
</dbReference>
<proteinExistence type="inferred from homology"/>
<dbReference type="InterPro" id="IPR011542">
    <property type="entry name" value="SUF_FeS_clus_asmbl_SufD"/>
</dbReference>
<dbReference type="NCBIfam" id="TIGR01981">
    <property type="entry name" value="sufD"/>
    <property type="match status" value="1"/>
</dbReference>
<dbReference type="InterPro" id="IPR055346">
    <property type="entry name" value="Fe-S_cluster_assembly_SufBD"/>
</dbReference>
<name>A0A917Q4N1_9HYPH</name>
<dbReference type="GO" id="GO:0016226">
    <property type="term" value="P:iron-sulfur cluster assembly"/>
    <property type="evidence" value="ECO:0007669"/>
    <property type="project" value="InterPro"/>
</dbReference>
<dbReference type="EMBL" id="BMMF01000002">
    <property type="protein sequence ID" value="GGK21628.1"/>
    <property type="molecule type" value="Genomic_DNA"/>
</dbReference>
<dbReference type="InterPro" id="IPR000825">
    <property type="entry name" value="SUF_FeS_clus_asmbl_SufBD_core"/>
</dbReference>
<dbReference type="SUPFAM" id="SSF101960">
    <property type="entry name" value="Stabilizer of iron transporter SufD"/>
    <property type="match status" value="1"/>
</dbReference>
<feature type="domain" description="SUF system FeS cluster assembly SufBD N-terminal" evidence="3">
    <location>
        <begin position="31"/>
        <end position="163"/>
    </location>
</feature>
<comment type="caution">
    <text evidence="4">The sequence shown here is derived from an EMBL/GenBank/DDBJ whole genome shotgun (WGS) entry which is preliminary data.</text>
</comment>